<dbReference type="EMBL" id="JAULSU010000006">
    <property type="protein sequence ID" value="KAK0613187.1"/>
    <property type="molecule type" value="Genomic_DNA"/>
</dbReference>
<organism evidence="2 3">
    <name type="scientific">Immersiella caudata</name>
    <dbReference type="NCBI Taxonomy" id="314043"/>
    <lineage>
        <taxon>Eukaryota</taxon>
        <taxon>Fungi</taxon>
        <taxon>Dikarya</taxon>
        <taxon>Ascomycota</taxon>
        <taxon>Pezizomycotina</taxon>
        <taxon>Sordariomycetes</taxon>
        <taxon>Sordariomycetidae</taxon>
        <taxon>Sordariales</taxon>
        <taxon>Lasiosphaeriaceae</taxon>
        <taxon>Immersiella</taxon>
    </lineage>
</organism>
<dbReference type="Proteomes" id="UP001175000">
    <property type="component" value="Unassembled WGS sequence"/>
</dbReference>
<sequence>MLVKVLLVGLLAVQYGLGKPHNLPEMKDKDIDSGKLWLNSARSQFKILRSYIILSARRTSKPERSDKFCSFSYLHIELLVSLDIHSPTTFPLFDGSDTSIGSDGTPIPHGDLMIQNPRGPLVWRNSPGAGGGCIHSGPFVNMTINFLPKALSLPGTLDEVRNNDSTGYSRAV</sequence>
<gene>
    <name evidence="2" type="ORF">B0T14DRAFT_498740</name>
</gene>
<feature type="chain" id="PRO_5041258898" evidence="1">
    <location>
        <begin position="19"/>
        <end position="172"/>
    </location>
</feature>
<name>A0AA39TUX5_9PEZI</name>
<protein>
    <submittedName>
        <fullName evidence="2">Uncharacterized protein</fullName>
    </submittedName>
</protein>
<keyword evidence="3" id="KW-1185">Reference proteome</keyword>
<evidence type="ECO:0000313" key="2">
    <source>
        <dbReference type="EMBL" id="KAK0613187.1"/>
    </source>
</evidence>
<reference evidence="2" key="1">
    <citation type="submission" date="2023-06" db="EMBL/GenBank/DDBJ databases">
        <title>Genome-scale phylogeny and comparative genomics of the fungal order Sordariales.</title>
        <authorList>
            <consortium name="Lawrence Berkeley National Laboratory"/>
            <person name="Hensen N."/>
            <person name="Bonometti L."/>
            <person name="Westerberg I."/>
            <person name="Brannstrom I.O."/>
            <person name="Guillou S."/>
            <person name="Cros-Aarteil S."/>
            <person name="Calhoun S."/>
            <person name="Haridas S."/>
            <person name="Kuo A."/>
            <person name="Mondo S."/>
            <person name="Pangilinan J."/>
            <person name="Riley R."/>
            <person name="Labutti K."/>
            <person name="Andreopoulos B."/>
            <person name="Lipzen A."/>
            <person name="Chen C."/>
            <person name="Yanf M."/>
            <person name="Daum C."/>
            <person name="Ng V."/>
            <person name="Clum A."/>
            <person name="Steindorff A."/>
            <person name="Ohm R."/>
            <person name="Martin F."/>
            <person name="Silar P."/>
            <person name="Natvig D."/>
            <person name="Lalanne C."/>
            <person name="Gautier V."/>
            <person name="Ament-Velasquez S.L."/>
            <person name="Kruys A."/>
            <person name="Hutchinson M.I."/>
            <person name="Powell A.J."/>
            <person name="Barry K."/>
            <person name="Miller A.N."/>
            <person name="Grigoriev I.V."/>
            <person name="Debuchy R."/>
            <person name="Gladieux P."/>
            <person name="Thoren M.H."/>
            <person name="Johannesson H."/>
        </authorList>
    </citation>
    <scope>NUCLEOTIDE SEQUENCE</scope>
    <source>
        <strain evidence="2">CBS 606.72</strain>
    </source>
</reference>
<feature type="signal peptide" evidence="1">
    <location>
        <begin position="1"/>
        <end position="18"/>
    </location>
</feature>
<keyword evidence="1" id="KW-0732">Signal</keyword>
<proteinExistence type="predicted"/>
<comment type="caution">
    <text evidence="2">The sequence shown here is derived from an EMBL/GenBank/DDBJ whole genome shotgun (WGS) entry which is preliminary data.</text>
</comment>
<dbReference type="Gene3D" id="1.10.1280.10">
    <property type="entry name" value="Di-copper center containing domain from catechol oxidase"/>
    <property type="match status" value="1"/>
</dbReference>
<evidence type="ECO:0000256" key="1">
    <source>
        <dbReference type="SAM" id="SignalP"/>
    </source>
</evidence>
<dbReference type="InterPro" id="IPR008922">
    <property type="entry name" value="Di-copper_centre_dom_sf"/>
</dbReference>
<evidence type="ECO:0000313" key="3">
    <source>
        <dbReference type="Proteomes" id="UP001175000"/>
    </source>
</evidence>
<dbReference type="AlphaFoldDB" id="A0AA39TUX5"/>
<accession>A0AA39TUX5</accession>